<name>A0A834FVW1_RHOSS</name>
<proteinExistence type="predicted"/>
<accession>A0A834FVW1</accession>
<evidence type="ECO:0000256" key="1">
    <source>
        <dbReference type="SAM" id="SignalP"/>
    </source>
</evidence>
<dbReference type="AlphaFoldDB" id="A0A834FVW1"/>
<gene>
    <name evidence="2" type="ORF">RHSIM_RhsimUnG0079000</name>
</gene>
<feature type="signal peptide" evidence="1">
    <location>
        <begin position="1"/>
        <end position="19"/>
    </location>
</feature>
<evidence type="ECO:0000313" key="3">
    <source>
        <dbReference type="Proteomes" id="UP000626092"/>
    </source>
</evidence>
<keyword evidence="3" id="KW-1185">Reference proteome</keyword>
<sequence>MLSILLVFVGVQLYRATIATSGDLVPTTKEFFANKCMDIFIRQGNESEVALEDQYVELGLLPKVLHIPGRLKSSGKA</sequence>
<reference evidence="2" key="1">
    <citation type="submission" date="2019-11" db="EMBL/GenBank/DDBJ databases">
        <authorList>
            <person name="Liu Y."/>
            <person name="Hou J."/>
            <person name="Li T.-Q."/>
            <person name="Guan C.-H."/>
            <person name="Wu X."/>
            <person name="Wu H.-Z."/>
            <person name="Ling F."/>
            <person name="Zhang R."/>
            <person name="Shi X.-G."/>
            <person name="Ren J.-P."/>
            <person name="Chen E.-F."/>
            <person name="Sun J.-M."/>
        </authorList>
    </citation>
    <scope>NUCLEOTIDE SEQUENCE</scope>
    <source>
        <strain evidence="2">Adult_tree_wgs_1</strain>
        <tissue evidence="2">Leaves</tissue>
    </source>
</reference>
<comment type="caution">
    <text evidence="2">The sequence shown here is derived from an EMBL/GenBank/DDBJ whole genome shotgun (WGS) entry which is preliminary data.</text>
</comment>
<dbReference type="EMBL" id="WJXA01000190">
    <property type="protein sequence ID" value="KAF7114746.1"/>
    <property type="molecule type" value="Genomic_DNA"/>
</dbReference>
<protein>
    <submittedName>
        <fullName evidence="2">Uncharacterized protein</fullName>
    </submittedName>
</protein>
<keyword evidence="1" id="KW-0732">Signal</keyword>
<evidence type="ECO:0000313" key="2">
    <source>
        <dbReference type="EMBL" id="KAF7114746.1"/>
    </source>
</evidence>
<organism evidence="2 3">
    <name type="scientific">Rhododendron simsii</name>
    <name type="common">Sims's rhododendron</name>
    <dbReference type="NCBI Taxonomy" id="118357"/>
    <lineage>
        <taxon>Eukaryota</taxon>
        <taxon>Viridiplantae</taxon>
        <taxon>Streptophyta</taxon>
        <taxon>Embryophyta</taxon>
        <taxon>Tracheophyta</taxon>
        <taxon>Spermatophyta</taxon>
        <taxon>Magnoliopsida</taxon>
        <taxon>eudicotyledons</taxon>
        <taxon>Gunneridae</taxon>
        <taxon>Pentapetalae</taxon>
        <taxon>asterids</taxon>
        <taxon>Ericales</taxon>
        <taxon>Ericaceae</taxon>
        <taxon>Ericoideae</taxon>
        <taxon>Rhodoreae</taxon>
        <taxon>Rhododendron</taxon>
    </lineage>
</organism>
<dbReference type="Proteomes" id="UP000626092">
    <property type="component" value="Unassembled WGS sequence"/>
</dbReference>
<feature type="chain" id="PRO_5032682111" evidence="1">
    <location>
        <begin position="20"/>
        <end position="77"/>
    </location>
</feature>